<organism evidence="2 3">
    <name type="scientific">Thraustotheca clavata</name>
    <dbReference type="NCBI Taxonomy" id="74557"/>
    <lineage>
        <taxon>Eukaryota</taxon>
        <taxon>Sar</taxon>
        <taxon>Stramenopiles</taxon>
        <taxon>Oomycota</taxon>
        <taxon>Saprolegniomycetes</taxon>
        <taxon>Saprolegniales</taxon>
        <taxon>Achlyaceae</taxon>
        <taxon>Thraustotheca</taxon>
    </lineage>
</organism>
<protein>
    <recommendedName>
        <fullName evidence="1">Cyclic nucleotide-binding domain-containing protein</fullName>
    </recommendedName>
</protein>
<name>A0A1V9ZZG2_9STRA</name>
<dbReference type="SUPFAM" id="SSF48452">
    <property type="entry name" value="TPR-like"/>
    <property type="match status" value="1"/>
</dbReference>
<dbReference type="Gene3D" id="3.40.50.2300">
    <property type="match status" value="1"/>
</dbReference>
<dbReference type="InterPro" id="IPR014710">
    <property type="entry name" value="RmlC-like_jellyroll"/>
</dbReference>
<dbReference type="Gene3D" id="1.25.40.10">
    <property type="entry name" value="Tetratricopeptide repeat domain"/>
    <property type="match status" value="1"/>
</dbReference>
<feature type="domain" description="Cyclic nucleotide-binding" evidence="1">
    <location>
        <begin position="723"/>
        <end position="766"/>
    </location>
</feature>
<dbReference type="InterPro" id="IPR011990">
    <property type="entry name" value="TPR-like_helical_dom_sf"/>
</dbReference>
<evidence type="ECO:0000259" key="1">
    <source>
        <dbReference type="PROSITE" id="PS50042"/>
    </source>
</evidence>
<keyword evidence="3" id="KW-1185">Reference proteome</keyword>
<dbReference type="Gene3D" id="2.60.120.10">
    <property type="entry name" value="Jelly Rolls"/>
    <property type="match status" value="2"/>
</dbReference>
<dbReference type="PROSITE" id="PS50042">
    <property type="entry name" value="CNMP_BINDING_3"/>
    <property type="match status" value="1"/>
</dbReference>
<dbReference type="InterPro" id="IPR018490">
    <property type="entry name" value="cNMP-bd_dom_sf"/>
</dbReference>
<comment type="caution">
    <text evidence="2">The sequence shown here is derived from an EMBL/GenBank/DDBJ whole genome shotgun (WGS) entry which is preliminary data.</text>
</comment>
<sequence>MTRRKKASRESVVIASAKALGITVGDGVSAAEALQTHNAPHDLVFDKALNSTTRLFLRQIAKQKATPKHLRSKPPVVSLVPQKCVLLADANRPRREAMSLVLDGKFKVLLAGSSRDTLQVLQMYTVHMILARLTIGKDDIVQLIAQTRHKGYTVPVVVATPPDANPELLADALVGGACGHLDDSNLSPTELRERLVELMSSFDSIDREFKIFKSTDSKAARKRSSMVFKHKQPLMAGRRRSSAMEAATEAAILLNAPLTAGYAKMLEVDAKIQDRQNFFTKHEHVVKIMQVKHSAVGIAENEPPLPLSSDVMRKSIPKPSHDEINSKLYTQPHAVATMVQVHDYDVTTRPEKGPVFQEPLLEHCVVVDPATLISTSPTHAVSRITKAYLFYTEGQYSTAIHWCTVALSAEPFNLPKWVLLIRGAAHDRIGENTQALHDFTAAFALDDQFHQAKFNESVSLLKLGRDYEALNAIVHAQEIDPKKYFPAYVRNHAFILRRLGKFEAARVVYAKLDVKESTEDDNEAKSLDRMLEVNGLRGGLFDALFCQSRHDKVGFFTPPGQRTPQMLDIMMSTLKQFDFFAHIPNDVIEKVCQSAQYAVIKCGDIFELAAVCPMAFYVCLSGTLSVHANLTLSIHDAAAVATSTSTLRLHAGAIFGIIIKFTEINSLDILGCVGYCVSNLMMYLADERTEVLYLAPTVYKETLEPQWLLEQHARFSMFRKSNVFQALSDSDLGHIVSHSILFRFHKGDVLINQGQVPKHLYLLYKGICRFEQKFENEQEGQSCTMNDSLKPSSLPSHKTPKVFHHLLANPAWPMGYTRKTHSPTKNTKSTVLKDDVRKGKNSNNHKAKHLPTITYDLYPPALFGEAAYLEVSQLSKCSIIANTLVEALAVDVHQLKSLNAAKDLLLAIGRRAPMYLDRQKAEKMQEEHEKWLDIRGKETLHLNKARWPVSKKRLRYLPNGSSLVLPDESILNDNN</sequence>
<reference evidence="2 3" key="1">
    <citation type="journal article" date="2014" name="Genome Biol. Evol.">
        <title>The secreted proteins of Achlya hypogyna and Thraustotheca clavata identify the ancestral oomycete secretome and reveal gene acquisitions by horizontal gene transfer.</title>
        <authorList>
            <person name="Misner I."/>
            <person name="Blouin N."/>
            <person name="Leonard G."/>
            <person name="Richards T.A."/>
            <person name="Lane C.E."/>
        </authorList>
    </citation>
    <scope>NUCLEOTIDE SEQUENCE [LARGE SCALE GENOMIC DNA]</scope>
    <source>
        <strain evidence="2 3">ATCC 34112</strain>
    </source>
</reference>
<accession>A0A1V9ZZG2</accession>
<dbReference type="STRING" id="74557.A0A1V9ZZG2"/>
<dbReference type="PANTHER" id="PTHR23011:SF28">
    <property type="entry name" value="CYCLIC NUCLEOTIDE-BINDING DOMAIN CONTAINING PROTEIN"/>
    <property type="match status" value="1"/>
</dbReference>
<dbReference type="CDD" id="cd00038">
    <property type="entry name" value="CAP_ED"/>
    <property type="match status" value="1"/>
</dbReference>
<dbReference type="AlphaFoldDB" id="A0A1V9ZZG2"/>
<gene>
    <name evidence="2" type="ORF">THRCLA_04319</name>
</gene>
<dbReference type="EMBL" id="JNBS01000918">
    <property type="protein sequence ID" value="OQS03387.1"/>
    <property type="molecule type" value="Genomic_DNA"/>
</dbReference>
<dbReference type="PANTHER" id="PTHR23011">
    <property type="entry name" value="CYCLIC NUCLEOTIDE-BINDING DOMAIN CONTAINING PROTEIN"/>
    <property type="match status" value="1"/>
</dbReference>
<dbReference type="SUPFAM" id="SSF52172">
    <property type="entry name" value="CheY-like"/>
    <property type="match status" value="1"/>
</dbReference>
<dbReference type="InterPro" id="IPR011006">
    <property type="entry name" value="CheY-like_superfamily"/>
</dbReference>
<evidence type="ECO:0000313" key="2">
    <source>
        <dbReference type="EMBL" id="OQS03387.1"/>
    </source>
</evidence>
<dbReference type="Proteomes" id="UP000243217">
    <property type="component" value="Unassembled WGS sequence"/>
</dbReference>
<proteinExistence type="predicted"/>
<dbReference type="SUPFAM" id="SSF51206">
    <property type="entry name" value="cAMP-binding domain-like"/>
    <property type="match status" value="2"/>
</dbReference>
<dbReference type="InterPro" id="IPR000595">
    <property type="entry name" value="cNMP-bd_dom"/>
</dbReference>
<dbReference type="OrthoDB" id="78107at2759"/>
<evidence type="ECO:0000313" key="3">
    <source>
        <dbReference type="Proteomes" id="UP000243217"/>
    </source>
</evidence>